<feature type="region of interest" description="Disordered" evidence="1">
    <location>
        <begin position="1"/>
        <end position="29"/>
    </location>
</feature>
<sequence>MAPRRRSSSRSAREGTSGVPEQVDASEGAELRDQLATLIGVMRQQADVVQRQQEAAMRQEERMERLQETVDQLVGAPAAARRERPGVAAEMFPSGSGDPTPVSSEVAAERERALAALMAFKKFDPPTFDGEDPDPWIVEMWIDAMETLFEDLYTLERDKVNLVAHYLKQSTKV</sequence>
<organism evidence="2 3">
    <name type="scientific">Ananas comosus</name>
    <name type="common">Pineapple</name>
    <name type="synonym">Ananas ananas</name>
    <dbReference type="NCBI Taxonomy" id="4615"/>
    <lineage>
        <taxon>Eukaryota</taxon>
        <taxon>Viridiplantae</taxon>
        <taxon>Streptophyta</taxon>
        <taxon>Embryophyta</taxon>
        <taxon>Tracheophyta</taxon>
        <taxon>Spermatophyta</taxon>
        <taxon>Magnoliopsida</taxon>
        <taxon>Liliopsida</taxon>
        <taxon>Poales</taxon>
        <taxon>Bromeliaceae</taxon>
        <taxon>Bromelioideae</taxon>
        <taxon>Ananas</taxon>
    </lineage>
</organism>
<feature type="region of interest" description="Disordered" evidence="1">
    <location>
        <begin position="66"/>
        <end position="105"/>
    </location>
</feature>
<protein>
    <submittedName>
        <fullName evidence="3">Uncharacterized protein LOC109725894</fullName>
    </submittedName>
</protein>
<proteinExistence type="predicted"/>
<keyword evidence="2" id="KW-1185">Reference proteome</keyword>
<dbReference type="AlphaFoldDB" id="A0A6P5GYT7"/>
<dbReference type="RefSeq" id="XP_020110880.1">
    <property type="nucleotide sequence ID" value="XM_020255291.1"/>
</dbReference>
<gene>
    <name evidence="3" type="primary">LOC109725894</name>
</gene>
<evidence type="ECO:0000313" key="3">
    <source>
        <dbReference type="RefSeq" id="XP_020110880.1"/>
    </source>
</evidence>
<reference evidence="2" key="1">
    <citation type="journal article" date="2015" name="Nat. Genet.">
        <title>The pineapple genome and the evolution of CAM photosynthesis.</title>
        <authorList>
            <person name="Ming R."/>
            <person name="VanBuren R."/>
            <person name="Wai C.M."/>
            <person name="Tang H."/>
            <person name="Schatz M.C."/>
            <person name="Bowers J.E."/>
            <person name="Lyons E."/>
            <person name="Wang M.L."/>
            <person name="Chen J."/>
            <person name="Biggers E."/>
            <person name="Zhang J."/>
            <person name="Huang L."/>
            <person name="Zhang L."/>
            <person name="Miao W."/>
            <person name="Zhang J."/>
            <person name="Ye Z."/>
            <person name="Miao C."/>
            <person name="Lin Z."/>
            <person name="Wang H."/>
            <person name="Zhou H."/>
            <person name="Yim W.C."/>
            <person name="Priest H.D."/>
            <person name="Zheng C."/>
            <person name="Woodhouse M."/>
            <person name="Edger P.P."/>
            <person name="Guyot R."/>
            <person name="Guo H.B."/>
            <person name="Guo H."/>
            <person name="Zheng G."/>
            <person name="Singh R."/>
            <person name="Sharma A."/>
            <person name="Min X."/>
            <person name="Zheng Y."/>
            <person name="Lee H."/>
            <person name="Gurtowski J."/>
            <person name="Sedlazeck F.J."/>
            <person name="Harkess A."/>
            <person name="McKain M.R."/>
            <person name="Liao Z."/>
            <person name="Fang J."/>
            <person name="Liu J."/>
            <person name="Zhang X."/>
            <person name="Zhang Q."/>
            <person name="Hu W."/>
            <person name="Qin Y."/>
            <person name="Wang K."/>
            <person name="Chen L.Y."/>
            <person name="Shirley N."/>
            <person name="Lin Y.R."/>
            <person name="Liu L.Y."/>
            <person name="Hernandez A.G."/>
            <person name="Wright C.L."/>
            <person name="Bulone V."/>
            <person name="Tuskan G.A."/>
            <person name="Heath K."/>
            <person name="Zee F."/>
            <person name="Moore P.H."/>
            <person name="Sunkar R."/>
            <person name="Leebens-Mack J.H."/>
            <person name="Mockler T."/>
            <person name="Bennetzen J.L."/>
            <person name="Freeling M."/>
            <person name="Sankoff D."/>
            <person name="Paterson A.H."/>
            <person name="Zhu X."/>
            <person name="Yang X."/>
            <person name="Smith J.A."/>
            <person name="Cushman J.C."/>
            <person name="Paull R.E."/>
            <person name="Yu Q."/>
        </authorList>
    </citation>
    <scope>NUCLEOTIDE SEQUENCE [LARGE SCALE GENOMIC DNA]</scope>
    <source>
        <strain evidence="2">cv. F153</strain>
    </source>
</reference>
<name>A0A6P5GYT7_ANACO</name>
<dbReference type="Proteomes" id="UP000515123">
    <property type="component" value="Linkage group 20"/>
</dbReference>
<evidence type="ECO:0000313" key="2">
    <source>
        <dbReference type="Proteomes" id="UP000515123"/>
    </source>
</evidence>
<accession>A0A6P5GYT7</accession>
<evidence type="ECO:0000256" key="1">
    <source>
        <dbReference type="SAM" id="MobiDB-lite"/>
    </source>
</evidence>
<reference evidence="3" key="2">
    <citation type="submission" date="2025-08" db="UniProtKB">
        <authorList>
            <consortium name="RefSeq"/>
        </authorList>
    </citation>
    <scope>IDENTIFICATION</scope>
    <source>
        <tissue evidence="3">Leaf</tissue>
    </source>
</reference>
<dbReference type="GeneID" id="109725894"/>